<name>A0AAJ0I4P6_9PEZI</name>
<proteinExistence type="predicted"/>
<evidence type="ECO:0000313" key="3">
    <source>
        <dbReference type="Proteomes" id="UP001285908"/>
    </source>
</evidence>
<keyword evidence="1" id="KW-1133">Transmembrane helix</keyword>
<gene>
    <name evidence="2" type="ORF">B0T23DRAFT_201108</name>
</gene>
<reference evidence="2 3" key="1">
    <citation type="journal article" date="2023" name="Mol. Phylogenet. Evol.">
        <title>Genome-scale phylogeny and comparative genomics of the fungal order Sordariales.</title>
        <authorList>
            <person name="Hensen N."/>
            <person name="Bonometti L."/>
            <person name="Westerberg I."/>
            <person name="Brannstrom I.O."/>
            <person name="Guillou S."/>
            <person name="Cros-Aarteil S."/>
            <person name="Calhoun S."/>
            <person name="Haridas S."/>
            <person name="Kuo A."/>
            <person name="Mondo S."/>
            <person name="Pangilinan J."/>
            <person name="Riley R."/>
            <person name="LaButti K."/>
            <person name="Andreopoulos B."/>
            <person name="Lipzen A."/>
            <person name="Chen C."/>
            <person name="Yan M."/>
            <person name="Daum C."/>
            <person name="Ng V."/>
            <person name="Clum A."/>
            <person name="Steindorff A."/>
            <person name="Ohm R.A."/>
            <person name="Martin F."/>
            <person name="Silar P."/>
            <person name="Natvig D.O."/>
            <person name="Lalanne C."/>
            <person name="Gautier V."/>
            <person name="Ament-Velasquez S.L."/>
            <person name="Kruys A."/>
            <person name="Hutchinson M.I."/>
            <person name="Powell A.J."/>
            <person name="Barry K."/>
            <person name="Miller A.N."/>
            <person name="Grigoriev I.V."/>
            <person name="Debuchy R."/>
            <person name="Gladieux P."/>
            <person name="Hiltunen Thoren M."/>
            <person name="Johannesson H."/>
        </authorList>
    </citation>
    <scope>NUCLEOTIDE SEQUENCE [LARGE SCALE GENOMIC DNA]</scope>
    <source>
        <strain evidence="2 3">FGSC 10403</strain>
    </source>
</reference>
<comment type="caution">
    <text evidence="2">The sequence shown here is derived from an EMBL/GenBank/DDBJ whole genome shotgun (WGS) entry which is preliminary data.</text>
</comment>
<feature type="transmembrane region" description="Helical" evidence="1">
    <location>
        <begin position="7"/>
        <end position="28"/>
    </location>
</feature>
<keyword evidence="3" id="KW-1185">Reference proteome</keyword>
<keyword evidence="1" id="KW-0472">Membrane</keyword>
<protein>
    <submittedName>
        <fullName evidence="2">Uncharacterized protein</fullName>
    </submittedName>
</protein>
<sequence>MRSGGCVRLLCLQSFSFSFFLFPLSFIWHDDIRVFWTLGEFRAWEASTWNVLYEHNGSGGAYIFTTATRSRAQRQRIRTNTTEKPWLGIIRQRLSLADDQTDEVEWLARFLNTLAMLKKPYLATHTNKIWDLEFHTFLGTALEPPPSVPSLNTRTHREHRNLRIIGRSSSFSLQANKMELYRQAHTPGCLTSRMGLVANLSKSNTLINTNVF</sequence>
<dbReference type="GeneID" id="87871010"/>
<organism evidence="2 3">
    <name type="scientific">Neurospora hispaniola</name>
    <dbReference type="NCBI Taxonomy" id="588809"/>
    <lineage>
        <taxon>Eukaryota</taxon>
        <taxon>Fungi</taxon>
        <taxon>Dikarya</taxon>
        <taxon>Ascomycota</taxon>
        <taxon>Pezizomycotina</taxon>
        <taxon>Sordariomycetes</taxon>
        <taxon>Sordariomycetidae</taxon>
        <taxon>Sordariales</taxon>
        <taxon>Sordariaceae</taxon>
        <taxon>Neurospora</taxon>
    </lineage>
</organism>
<keyword evidence="1" id="KW-0812">Transmembrane</keyword>
<dbReference type="AlphaFoldDB" id="A0AAJ0I4P6"/>
<dbReference type="RefSeq" id="XP_062691124.1">
    <property type="nucleotide sequence ID" value="XM_062833388.1"/>
</dbReference>
<evidence type="ECO:0000256" key="1">
    <source>
        <dbReference type="SAM" id="Phobius"/>
    </source>
</evidence>
<evidence type="ECO:0000313" key="2">
    <source>
        <dbReference type="EMBL" id="KAK3489417.1"/>
    </source>
</evidence>
<dbReference type="Proteomes" id="UP001285908">
    <property type="component" value="Unassembled WGS sequence"/>
</dbReference>
<dbReference type="EMBL" id="JAULSX010000006">
    <property type="protein sequence ID" value="KAK3489417.1"/>
    <property type="molecule type" value="Genomic_DNA"/>
</dbReference>
<accession>A0AAJ0I4P6</accession>